<comment type="caution">
    <text evidence="2">The sequence shown here is derived from an EMBL/GenBank/DDBJ whole genome shotgun (WGS) entry which is preliminary data.</text>
</comment>
<reference evidence="2" key="1">
    <citation type="journal article" date="2014" name="Int. J. Syst. Evol. Microbiol.">
        <title>Complete genome sequence of Corynebacterium casei LMG S-19264T (=DSM 44701T), isolated from a smear-ripened cheese.</title>
        <authorList>
            <consortium name="US DOE Joint Genome Institute (JGI-PGF)"/>
            <person name="Walter F."/>
            <person name="Albersmeier A."/>
            <person name="Kalinowski J."/>
            <person name="Ruckert C."/>
        </authorList>
    </citation>
    <scope>NUCLEOTIDE SEQUENCE</scope>
    <source>
        <strain evidence="2">KCTC 42590</strain>
    </source>
</reference>
<dbReference type="SUPFAM" id="SSF47413">
    <property type="entry name" value="lambda repressor-like DNA-binding domains"/>
    <property type="match status" value="1"/>
</dbReference>
<gene>
    <name evidence="2" type="ORF">GCM10017044_10730</name>
</gene>
<organism evidence="2 3">
    <name type="scientific">Kordiimonas sediminis</name>
    <dbReference type="NCBI Taxonomy" id="1735581"/>
    <lineage>
        <taxon>Bacteria</taxon>
        <taxon>Pseudomonadati</taxon>
        <taxon>Pseudomonadota</taxon>
        <taxon>Alphaproteobacteria</taxon>
        <taxon>Kordiimonadales</taxon>
        <taxon>Kordiimonadaceae</taxon>
        <taxon>Kordiimonas</taxon>
    </lineage>
</organism>
<sequence length="230" mass="25653">MRKQEWIKKLLKSKGRKLKDVAEVLGVPAPRITDILKGTREVQSDEIIPLSNLLGISAMSLLKSLEKGILVELDEEQQSRLAVAGQLMGDGSILPIPKDFPFKSIPIPPDAESRDGLHCFIMGDDCLDQEIKKGSIIIAADPKKHFFPMTPGAIFLMNLGDDRLAPRLYHQTATGEDWLIPLPSKPNPAYQAWPFSLFPTRGKRNGGQKILHTDDISLGVLWVHRRYNAD</sequence>
<dbReference type="RefSeq" id="WP_191250573.1">
    <property type="nucleotide sequence ID" value="NZ_BNCI01000001.1"/>
</dbReference>
<evidence type="ECO:0000259" key="1">
    <source>
        <dbReference type="PROSITE" id="PS50943"/>
    </source>
</evidence>
<dbReference type="SMART" id="SM00530">
    <property type="entry name" value="HTH_XRE"/>
    <property type="match status" value="1"/>
</dbReference>
<feature type="domain" description="HTH cro/C1-type" evidence="1">
    <location>
        <begin position="7"/>
        <end position="62"/>
    </location>
</feature>
<dbReference type="PROSITE" id="PS50943">
    <property type="entry name" value="HTH_CROC1"/>
    <property type="match status" value="1"/>
</dbReference>
<dbReference type="InterPro" id="IPR010982">
    <property type="entry name" value="Lambda_DNA-bd_dom_sf"/>
</dbReference>
<proteinExistence type="predicted"/>
<evidence type="ECO:0000313" key="2">
    <source>
        <dbReference type="EMBL" id="GHF18075.1"/>
    </source>
</evidence>
<evidence type="ECO:0000313" key="3">
    <source>
        <dbReference type="Proteomes" id="UP000630923"/>
    </source>
</evidence>
<dbReference type="InterPro" id="IPR001387">
    <property type="entry name" value="Cro/C1-type_HTH"/>
</dbReference>
<accession>A0A919E481</accession>
<dbReference type="CDD" id="cd00093">
    <property type="entry name" value="HTH_XRE"/>
    <property type="match status" value="1"/>
</dbReference>
<reference evidence="2" key="2">
    <citation type="submission" date="2020-09" db="EMBL/GenBank/DDBJ databases">
        <authorList>
            <person name="Sun Q."/>
            <person name="Kim S."/>
        </authorList>
    </citation>
    <scope>NUCLEOTIDE SEQUENCE</scope>
    <source>
        <strain evidence="2">KCTC 42590</strain>
    </source>
</reference>
<name>A0A919E481_9PROT</name>
<dbReference type="Gene3D" id="1.10.260.40">
    <property type="entry name" value="lambda repressor-like DNA-binding domains"/>
    <property type="match status" value="1"/>
</dbReference>
<dbReference type="EMBL" id="BNCI01000001">
    <property type="protein sequence ID" value="GHF18075.1"/>
    <property type="molecule type" value="Genomic_DNA"/>
</dbReference>
<dbReference type="Pfam" id="PF01381">
    <property type="entry name" value="HTH_3"/>
    <property type="match status" value="1"/>
</dbReference>
<keyword evidence="3" id="KW-1185">Reference proteome</keyword>
<dbReference type="GO" id="GO:0003677">
    <property type="term" value="F:DNA binding"/>
    <property type="evidence" value="ECO:0007669"/>
    <property type="project" value="InterPro"/>
</dbReference>
<protein>
    <recommendedName>
        <fullName evidence="1">HTH cro/C1-type domain-containing protein</fullName>
    </recommendedName>
</protein>
<dbReference type="AlphaFoldDB" id="A0A919E481"/>
<dbReference type="Proteomes" id="UP000630923">
    <property type="component" value="Unassembled WGS sequence"/>
</dbReference>